<accession>S4VUK3</accession>
<dbReference type="InterPro" id="IPR001841">
    <property type="entry name" value="Znf_RING"/>
</dbReference>
<dbReference type="InterPro" id="IPR029071">
    <property type="entry name" value="Ubiquitin-like_domsf"/>
</dbReference>
<feature type="region of interest" description="Disordered" evidence="2">
    <location>
        <begin position="65"/>
        <end position="86"/>
    </location>
</feature>
<dbReference type="GeneID" id="16606021"/>
<dbReference type="PROSITE" id="PS50053">
    <property type="entry name" value="UBIQUITIN_2"/>
    <property type="match status" value="1"/>
</dbReference>
<proteinExistence type="predicted"/>
<reference evidence="5 6" key="1">
    <citation type="journal article" date="2013" name="Science">
        <title>Pandoraviruses: amoeba viruses with genomes up to 2.5 Mb reaching that of parasitic eukaryotes.</title>
        <authorList>
            <person name="Philippe N."/>
            <person name="Legendre M."/>
            <person name="Doutre G."/>
            <person name="Coute Y."/>
            <person name="Poirot O."/>
            <person name="Lescot M."/>
            <person name="Arslan D."/>
            <person name="Seltzer V."/>
            <person name="Bertaux L."/>
            <person name="Bruley C."/>
            <person name="Garin J."/>
            <person name="Claverie J.M."/>
            <person name="Abergel C."/>
        </authorList>
    </citation>
    <scope>NUCLEOTIDE SEQUENCE [LARGE SCALE GENOMIC DNA]</scope>
</reference>
<name>S4VUK3_9VIRU</name>
<dbReference type="Proteomes" id="UP000204584">
    <property type="component" value="Segment"/>
</dbReference>
<keyword evidence="1" id="KW-0862">Zinc</keyword>
<keyword evidence="1" id="KW-0863">Zinc-finger</keyword>
<dbReference type="KEGG" id="vg:16606021"/>
<organism evidence="5 6">
    <name type="scientific">Pandoravirus salinus</name>
    <dbReference type="NCBI Taxonomy" id="1349410"/>
    <lineage>
        <taxon>Viruses</taxon>
        <taxon>Pandoravirus</taxon>
    </lineage>
</organism>
<dbReference type="RefSeq" id="YP_008437304.1">
    <property type="nucleotide sequence ID" value="NC_022098.1"/>
</dbReference>
<gene>
    <name evidence="5" type="ORF">psal_cds_469</name>
</gene>
<keyword evidence="1" id="KW-0479">Metal-binding</keyword>
<keyword evidence="6" id="KW-1185">Reference proteome</keyword>
<dbReference type="GO" id="GO:0008270">
    <property type="term" value="F:zinc ion binding"/>
    <property type="evidence" value="ECO:0007669"/>
    <property type="project" value="UniProtKB-KW"/>
</dbReference>
<evidence type="ECO:0000313" key="6">
    <source>
        <dbReference type="Proteomes" id="UP000204584"/>
    </source>
</evidence>
<evidence type="ECO:0000256" key="2">
    <source>
        <dbReference type="SAM" id="MobiDB-lite"/>
    </source>
</evidence>
<feature type="domain" description="Ubiquitin-like" evidence="3">
    <location>
        <begin position="572"/>
        <end position="622"/>
    </location>
</feature>
<feature type="domain" description="RING-type" evidence="4">
    <location>
        <begin position="482"/>
        <end position="518"/>
    </location>
</feature>
<dbReference type="PROSITE" id="PS50089">
    <property type="entry name" value="ZF_RING_2"/>
    <property type="match status" value="1"/>
</dbReference>
<dbReference type="EMBL" id="KC977571">
    <property type="protein sequence ID" value="AGO84234.1"/>
    <property type="molecule type" value="Genomic_DNA"/>
</dbReference>
<evidence type="ECO:0000313" key="5">
    <source>
        <dbReference type="EMBL" id="AGO84234.1"/>
    </source>
</evidence>
<feature type="compositionally biased region" description="Low complexity" evidence="2">
    <location>
        <begin position="217"/>
        <end position="229"/>
    </location>
</feature>
<dbReference type="InterPro" id="IPR000626">
    <property type="entry name" value="Ubiquitin-like_dom"/>
</dbReference>
<evidence type="ECO:0000259" key="4">
    <source>
        <dbReference type="PROSITE" id="PS50089"/>
    </source>
</evidence>
<protein>
    <submittedName>
        <fullName evidence="5">Ring domain containing protein</fullName>
    </submittedName>
</protein>
<feature type="compositionally biased region" description="Basic residues" evidence="2">
    <location>
        <begin position="181"/>
        <end position="197"/>
    </location>
</feature>
<feature type="region of interest" description="Disordered" evidence="2">
    <location>
        <begin position="150"/>
        <end position="229"/>
    </location>
</feature>
<evidence type="ECO:0000259" key="3">
    <source>
        <dbReference type="PROSITE" id="PS50053"/>
    </source>
</evidence>
<dbReference type="SUPFAM" id="SSF54236">
    <property type="entry name" value="Ubiquitin-like"/>
    <property type="match status" value="1"/>
</dbReference>
<evidence type="ECO:0000256" key="1">
    <source>
        <dbReference type="PROSITE-ProRule" id="PRU00175"/>
    </source>
</evidence>
<sequence length="622" mass="66406">MEDAGVWRATPALSTVDQCIGEWLHSTRRAADLLRLACRAVPAARSRRSPGPVVAYIDLTEDDSDDDAPVLSNLGKHTNNADRDGRGQSAVCASLVSAGVQPPPGDFGCPSHSLHQMHPYAAGEDNGGVANHRFVGDHGVDRRVGTYEKRHCNDDSEPAAVNLGNIDGSQEESDGGADLVRRRRRPRRDVPRKRPRRHNEIPPVSVDTAPPHRDSAARPTSAAPSTATGPVVRVPEAAPSAPCASLFDWDAFRHSLCDLDDPRHDQPRPLPETLFGAALFSPRQRRHQDAPLPCWNVSPLAAALFDLSRDMRPLCPVSIAVDQTQGAPAPAPSREVPALRTDGPILRGVQAPPHGTAPDPYSAASAPPRRLFAVDGGLKGCNSSQRTGAPPCPTVGVTMATRDPVVADKPAAGLGDAVLIHVADRRTVAVLDRFDGTHYHLVLAHATAADGERDGDRRIRLSVSGIDNNDGTHWCNAPLGECAVCMDAEADAFLGCRCTVPATCMACAARLDRCPHCDATTHCAPRPIERDLCVVPTTSPWIEVPLRIVLDGVRGPASCCVRAQVDWPGVLFKAIVHEIIGDARRDMRLLVGGRTIADQRPIGAQGVVDGALVCVVPRLRGD</sequence>